<dbReference type="AlphaFoldDB" id="A0A9D2L5B5"/>
<sequence>MKKIWWILPLFFAGAATAQNLEMTRLGTYVENGQTVVGTAETVLAVDITVSCEKVVSGPYARYAQRYLGLRAALSDKTVYTITDASVALMPGERYPVAGPIAPATARIESYAAHDAEFARLPIDRFYMDEQDLQSAAANAAAMIFSIRKHRLDLIDGEAGENVFGAGLPAALDRLDRMEQELLEMFIGRRMVTTETQRFRVVPAEGKYQQIICRFSPDAGLLPTDDLTGDLVLVQYEPQNPALDEPGVKAGSNTASYRIASMTRCSVIAAGQERDAEVLPVFQFGQTVALPQAKK</sequence>
<proteinExistence type="predicted"/>
<evidence type="ECO:0000313" key="3">
    <source>
        <dbReference type="Proteomes" id="UP000824259"/>
    </source>
</evidence>
<feature type="signal peptide" evidence="1">
    <location>
        <begin position="1"/>
        <end position="18"/>
    </location>
</feature>
<accession>A0A9D2L5B5</accession>
<name>A0A9D2L5B5_9BACT</name>
<dbReference type="Proteomes" id="UP000824259">
    <property type="component" value="Unassembled WGS sequence"/>
</dbReference>
<feature type="chain" id="PRO_5039546362" evidence="1">
    <location>
        <begin position="19"/>
        <end position="295"/>
    </location>
</feature>
<evidence type="ECO:0000313" key="2">
    <source>
        <dbReference type="EMBL" id="HJA99487.1"/>
    </source>
</evidence>
<gene>
    <name evidence="2" type="ORF">H9779_07825</name>
</gene>
<keyword evidence="1" id="KW-0732">Signal</keyword>
<organism evidence="2 3">
    <name type="scientific">Candidatus Alistipes avicola</name>
    <dbReference type="NCBI Taxonomy" id="2838432"/>
    <lineage>
        <taxon>Bacteria</taxon>
        <taxon>Pseudomonadati</taxon>
        <taxon>Bacteroidota</taxon>
        <taxon>Bacteroidia</taxon>
        <taxon>Bacteroidales</taxon>
        <taxon>Rikenellaceae</taxon>
        <taxon>Alistipes</taxon>
    </lineage>
</organism>
<dbReference type="Pfam" id="PF16115">
    <property type="entry name" value="DUF4831"/>
    <property type="match status" value="1"/>
</dbReference>
<reference evidence="2" key="1">
    <citation type="journal article" date="2021" name="PeerJ">
        <title>Extensive microbial diversity within the chicken gut microbiome revealed by metagenomics and culture.</title>
        <authorList>
            <person name="Gilroy R."/>
            <person name="Ravi A."/>
            <person name="Getino M."/>
            <person name="Pursley I."/>
            <person name="Horton D.L."/>
            <person name="Alikhan N.F."/>
            <person name="Baker D."/>
            <person name="Gharbi K."/>
            <person name="Hall N."/>
            <person name="Watson M."/>
            <person name="Adriaenssens E.M."/>
            <person name="Foster-Nyarko E."/>
            <person name="Jarju S."/>
            <person name="Secka A."/>
            <person name="Antonio M."/>
            <person name="Oren A."/>
            <person name="Chaudhuri R.R."/>
            <person name="La Ragione R."/>
            <person name="Hildebrand F."/>
            <person name="Pallen M.J."/>
        </authorList>
    </citation>
    <scope>NUCLEOTIDE SEQUENCE</scope>
    <source>
        <strain evidence="2">CHK169-11906</strain>
    </source>
</reference>
<reference evidence="2" key="2">
    <citation type="submission" date="2021-04" db="EMBL/GenBank/DDBJ databases">
        <authorList>
            <person name="Gilroy R."/>
        </authorList>
    </citation>
    <scope>NUCLEOTIDE SEQUENCE</scope>
    <source>
        <strain evidence="2">CHK169-11906</strain>
    </source>
</reference>
<evidence type="ECO:0000256" key="1">
    <source>
        <dbReference type="SAM" id="SignalP"/>
    </source>
</evidence>
<dbReference type="InterPro" id="IPR032265">
    <property type="entry name" value="DUF4831"/>
</dbReference>
<dbReference type="EMBL" id="DWYR01000025">
    <property type="protein sequence ID" value="HJA99487.1"/>
    <property type="molecule type" value="Genomic_DNA"/>
</dbReference>
<protein>
    <submittedName>
        <fullName evidence="2">DUF4831 family protein</fullName>
    </submittedName>
</protein>
<comment type="caution">
    <text evidence="2">The sequence shown here is derived from an EMBL/GenBank/DDBJ whole genome shotgun (WGS) entry which is preliminary data.</text>
</comment>